<evidence type="ECO:0000259" key="2">
    <source>
        <dbReference type="PROSITE" id="PS51272"/>
    </source>
</evidence>
<comment type="caution">
    <text evidence="3">The sequence shown here is derived from an EMBL/GenBank/DDBJ whole genome shotgun (WGS) entry which is preliminary data.</text>
</comment>
<protein>
    <recommendedName>
        <fullName evidence="2">SLH domain-containing protein</fullName>
    </recommendedName>
</protein>
<dbReference type="OrthoDB" id="9808890at2"/>
<name>A0A252F2L7_9FIRM</name>
<dbReference type="PANTHER" id="PTHR43308">
    <property type="entry name" value="OUTER MEMBRANE PROTEIN ALPHA-RELATED"/>
    <property type="match status" value="1"/>
</dbReference>
<feature type="domain" description="SLH" evidence="2">
    <location>
        <begin position="307"/>
        <end position="371"/>
    </location>
</feature>
<dbReference type="InterPro" id="IPR051465">
    <property type="entry name" value="Cell_Envelope_Struct_Comp"/>
</dbReference>
<dbReference type="EMBL" id="NHOC01000008">
    <property type="protein sequence ID" value="OUM20045.1"/>
    <property type="molecule type" value="Genomic_DNA"/>
</dbReference>
<dbReference type="AlphaFoldDB" id="A0A252F2L7"/>
<keyword evidence="4" id="KW-1185">Reference proteome</keyword>
<dbReference type="InterPro" id="IPR011050">
    <property type="entry name" value="Pectin_lyase_fold/virulence"/>
</dbReference>
<dbReference type="Pfam" id="PF00395">
    <property type="entry name" value="SLH"/>
    <property type="match status" value="3"/>
</dbReference>
<proteinExistence type="predicted"/>
<feature type="domain" description="SLH" evidence="2">
    <location>
        <begin position="372"/>
        <end position="432"/>
    </location>
</feature>
<accession>A0A252F2L7</accession>
<organism evidence="3 4">
    <name type="scientific">Butyricicoccus porcorum</name>
    <dbReference type="NCBI Taxonomy" id="1945634"/>
    <lineage>
        <taxon>Bacteria</taxon>
        <taxon>Bacillati</taxon>
        <taxon>Bacillota</taxon>
        <taxon>Clostridia</taxon>
        <taxon>Eubacteriales</taxon>
        <taxon>Butyricicoccaceae</taxon>
        <taxon>Butyricicoccus</taxon>
    </lineage>
</organism>
<feature type="domain" description="SLH" evidence="2">
    <location>
        <begin position="436"/>
        <end position="498"/>
    </location>
</feature>
<dbReference type="PROSITE" id="PS51272">
    <property type="entry name" value="SLH"/>
    <property type="match status" value="3"/>
</dbReference>
<dbReference type="SUPFAM" id="SSF51126">
    <property type="entry name" value="Pectin lyase-like"/>
    <property type="match status" value="1"/>
</dbReference>
<evidence type="ECO:0000256" key="1">
    <source>
        <dbReference type="ARBA" id="ARBA00022737"/>
    </source>
</evidence>
<dbReference type="InterPro" id="IPR001119">
    <property type="entry name" value="SLH_dom"/>
</dbReference>
<dbReference type="Proteomes" id="UP000194903">
    <property type="component" value="Unassembled WGS sequence"/>
</dbReference>
<dbReference type="PANTHER" id="PTHR43308:SF5">
    <property type="entry name" value="S-LAYER PROTEIN _ PEPTIDOGLYCAN ENDO-BETA-N-ACETYLGLUCOSAMINIDASE"/>
    <property type="match status" value="1"/>
</dbReference>
<keyword evidence="1" id="KW-0677">Repeat</keyword>
<reference evidence="3 4" key="1">
    <citation type="submission" date="2017-05" db="EMBL/GenBank/DDBJ databases">
        <title>Butyricicoccus porcorum sp. nov. a butyrate-producing bacterium from the swine intestinal tract.</title>
        <authorList>
            <person name="Trachsel J."/>
            <person name="Humphrey S."/>
            <person name="Allen H.K."/>
        </authorList>
    </citation>
    <scope>NUCLEOTIDE SEQUENCE [LARGE SCALE GENOMIC DNA]</scope>
    <source>
        <strain evidence="3">BB10</strain>
    </source>
</reference>
<gene>
    <name evidence="3" type="ORF">CBW42_09910</name>
</gene>
<sequence length="498" mass="53438">MNADSRIAETGLQFGNYSVKIYNRTQNKRRFLGKMRRYCMVLVQSRTEVHMKRIFRQIGAAVLTGAMLCGMSAGAFAAGDVAKINSTGYRTLNKALEAVKNGQTIVLLQNVSSSTESYWGGEGKGVAYIHESASAKSFTIDLNGKKITASGNADDALLIAADEGAGNLSVTLKNGTISASGTEVDSICVMDLDSSTPTTVTLRNMTVSADGEAGINCFGANLDVQANVTGVGDAIYAEDSTINLLAGSFNATGTDSDDGVIASYQWIDDDNIELDMSRVTTAGEPAVVRPADWKTTLPMSLSVTNFQDVQPGADGKNPWYYDYVYEMANRGVVSGDGNVWTFSPAKNVTREQFAVMLASAAGADLSAYENKKTFSDVTHAWSVRQIEWAYDNGIVSGTGNGKFAPTASITRQEVCVMLYKYQANILNIEPRQVVEVPVYPDGDQVATWAETAVQTMLMEGIISGSKDKDTVKLLPKGNATRAQICTMLSAMFKFAAQS</sequence>
<evidence type="ECO:0000313" key="3">
    <source>
        <dbReference type="EMBL" id="OUM20045.1"/>
    </source>
</evidence>
<evidence type="ECO:0000313" key="4">
    <source>
        <dbReference type="Proteomes" id="UP000194903"/>
    </source>
</evidence>